<evidence type="ECO:0000259" key="2">
    <source>
        <dbReference type="Pfam" id="PF14392"/>
    </source>
</evidence>
<keyword evidence="4" id="KW-1185">Reference proteome</keyword>
<sequence>MRRAFNPLKELSIKFLGDNKFLFRFEHQADYSRVELGIPWHFENHLLVLGGVPPGGHAGSVSLNTCPFTVQIHNLPFLSFPRGVATTLGNRIGEFISAELDTNGKSKVAALRLRVAVDIRKPLIRALKVPDQDGSLVTAAITYEKLPILCSACGKLDHQSRYCVIARESGAKPPTDQQYGIWLRATPPRILEPMANRKERSDSTSGTSSSEPSSTNPIPPSPSSAMAMPGVQDHPPPSHILPDTPSSPDPGMMMLDSPTPPSSLVRPSVLVQGDAMEGIVQTRKRALFKEASDSEEEERVKGPKLRRSSEGCSTNPAEAAVQPRHSQ</sequence>
<protein>
    <recommendedName>
        <fullName evidence="2">Zinc knuckle CX2CX4HX4C domain-containing protein</fullName>
    </recommendedName>
</protein>
<comment type="caution">
    <text evidence="3">The sequence shown here is derived from an EMBL/GenBank/DDBJ whole genome shotgun (WGS) entry which is preliminary data.</text>
</comment>
<dbReference type="Pfam" id="PF14392">
    <property type="entry name" value="zf-CCHC_4"/>
    <property type="match status" value="1"/>
</dbReference>
<feature type="region of interest" description="Disordered" evidence="1">
    <location>
        <begin position="287"/>
        <end position="327"/>
    </location>
</feature>
<dbReference type="PANTHER" id="PTHR31286">
    <property type="entry name" value="GLYCINE-RICH CELL WALL STRUCTURAL PROTEIN 1.8-LIKE"/>
    <property type="match status" value="1"/>
</dbReference>
<proteinExistence type="predicted"/>
<evidence type="ECO:0000313" key="3">
    <source>
        <dbReference type="EMBL" id="EPS61669.1"/>
    </source>
</evidence>
<dbReference type="PANTHER" id="PTHR31286:SF167">
    <property type="entry name" value="OS09G0268800 PROTEIN"/>
    <property type="match status" value="1"/>
</dbReference>
<dbReference type="InterPro" id="IPR025836">
    <property type="entry name" value="Zn_knuckle_CX2CX4HX4C"/>
</dbReference>
<reference evidence="3 4" key="1">
    <citation type="journal article" date="2013" name="BMC Genomics">
        <title>The miniature genome of a carnivorous plant Genlisea aurea contains a low number of genes and short non-coding sequences.</title>
        <authorList>
            <person name="Leushkin E.V."/>
            <person name="Sutormin R.A."/>
            <person name="Nabieva E.R."/>
            <person name="Penin A.A."/>
            <person name="Kondrashov A.S."/>
            <person name="Logacheva M.D."/>
        </authorList>
    </citation>
    <scope>NUCLEOTIDE SEQUENCE [LARGE SCALE GENOMIC DNA]</scope>
</reference>
<dbReference type="OrthoDB" id="1695837at2759"/>
<evidence type="ECO:0000313" key="4">
    <source>
        <dbReference type="Proteomes" id="UP000015453"/>
    </source>
</evidence>
<feature type="compositionally biased region" description="Low complexity" evidence="1">
    <location>
        <begin position="203"/>
        <end position="216"/>
    </location>
</feature>
<gene>
    <name evidence="3" type="ORF">M569_13126</name>
</gene>
<dbReference type="Proteomes" id="UP000015453">
    <property type="component" value="Unassembled WGS sequence"/>
</dbReference>
<feature type="region of interest" description="Disordered" evidence="1">
    <location>
        <begin position="190"/>
        <end position="270"/>
    </location>
</feature>
<organism evidence="3 4">
    <name type="scientific">Genlisea aurea</name>
    <dbReference type="NCBI Taxonomy" id="192259"/>
    <lineage>
        <taxon>Eukaryota</taxon>
        <taxon>Viridiplantae</taxon>
        <taxon>Streptophyta</taxon>
        <taxon>Embryophyta</taxon>
        <taxon>Tracheophyta</taxon>
        <taxon>Spermatophyta</taxon>
        <taxon>Magnoliopsida</taxon>
        <taxon>eudicotyledons</taxon>
        <taxon>Gunneridae</taxon>
        <taxon>Pentapetalae</taxon>
        <taxon>asterids</taxon>
        <taxon>lamiids</taxon>
        <taxon>Lamiales</taxon>
        <taxon>Lentibulariaceae</taxon>
        <taxon>Genlisea</taxon>
    </lineage>
</organism>
<feature type="domain" description="Zinc knuckle CX2CX4HX4C" evidence="2">
    <location>
        <begin position="117"/>
        <end position="163"/>
    </location>
</feature>
<dbReference type="AlphaFoldDB" id="S8C4P8"/>
<dbReference type="InterPro" id="IPR040256">
    <property type="entry name" value="At4g02000-like"/>
</dbReference>
<name>S8C4P8_9LAMI</name>
<evidence type="ECO:0000256" key="1">
    <source>
        <dbReference type="SAM" id="MobiDB-lite"/>
    </source>
</evidence>
<accession>S8C4P8</accession>
<dbReference type="EMBL" id="AUSU01006672">
    <property type="protein sequence ID" value="EPS61669.1"/>
    <property type="molecule type" value="Genomic_DNA"/>
</dbReference>